<dbReference type="KEGG" id="fas:105268431"/>
<dbReference type="RefSeq" id="XP_011306293.1">
    <property type="nucleotide sequence ID" value="XM_011307991.1"/>
</dbReference>
<evidence type="ECO:0000256" key="2">
    <source>
        <dbReference type="ARBA" id="ARBA00022517"/>
    </source>
</evidence>
<comment type="subcellular location">
    <subcellularLocation>
        <location evidence="1">Nucleus</location>
        <location evidence="1">Nucleolus</location>
    </subcellularLocation>
</comment>
<dbReference type="GO" id="GO:0000462">
    <property type="term" value="P:maturation of SSU-rRNA from tricistronic rRNA transcript (SSU-rRNA, 5.8S rRNA, LSU-rRNA)"/>
    <property type="evidence" value="ECO:0007669"/>
    <property type="project" value="TreeGrafter"/>
</dbReference>
<name>A0A9R1U3M5_9HYME</name>
<dbReference type="GO" id="GO:0005730">
    <property type="term" value="C:nucleolus"/>
    <property type="evidence" value="ECO:0007669"/>
    <property type="project" value="UniProtKB-SubCell"/>
</dbReference>
<dbReference type="InterPro" id="IPR039761">
    <property type="entry name" value="Bms1/Tsr1"/>
</dbReference>
<evidence type="ECO:0000259" key="8">
    <source>
        <dbReference type="PROSITE" id="PS51714"/>
    </source>
</evidence>
<dbReference type="PANTHER" id="PTHR12858:SF1">
    <property type="entry name" value="PRE-RRNA-PROCESSING PROTEIN TSR1 HOMOLOG"/>
    <property type="match status" value="1"/>
</dbReference>
<evidence type="ECO:0000256" key="7">
    <source>
        <dbReference type="SAM" id="MobiDB-lite"/>
    </source>
</evidence>
<evidence type="ECO:0000256" key="5">
    <source>
        <dbReference type="ARBA" id="ARBA00038288"/>
    </source>
</evidence>
<dbReference type="Pfam" id="PF22298">
    <property type="entry name" value="Tsr1_G-like"/>
    <property type="match status" value="1"/>
</dbReference>
<feature type="compositionally biased region" description="Acidic residues" evidence="7">
    <location>
        <begin position="398"/>
        <end position="431"/>
    </location>
</feature>
<dbReference type="GO" id="GO:0030688">
    <property type="term" value="C:preribosome, small subunit precursor"/>
    <property type="evidence" value="ECO:0007669"/>
    <property type="project" value="TreeGrafter"/>
</dbReference>
<evidence type="ECO:0000256" key="1">
    <source>
        <dbReference type="ARBA" id="ARBA00004604"/>
    </source>
</evidence>
<feature type="domain" description="Bms1-type G" evidence="8">
    <location>
        <begin position="85"/>
        <end position="253"/>
    </location>
</feature>
<dbReference type="GO" id="GO:0005525">
    <property type="term" value="F:GTP binding"/>
    <property type="evidence" value="ECO:0007669"/>
    <property type="project" value="TreeGrafter"/>
</dbReference>
<evidence type="ECO:0000313" key="9">
    <source>
        <dbReference type="Proteomes" id="UP000694866"/>
    </source>
</evidence>
<comment type="similarity">
    <text evidence="5">Belongs to the TRAFAC class translation factor GTPase superfamily. Bms1-like GTPase family. TSR1 subfamily.</text>
</comment>
<dbReference type="GO" id="GO:0003924">
    <property type="term" value="F:GTPase activity"/>
    <property type="evidence" value="ECO:0007669"/>
    <property type="project" value="TreeGrafter"/>
</dbReference>
<keyword evidence="3" id="KW-0539">Nucleus</keyword>
<dbReference type="PANTHER" id="PTHR12858">
    <property type="entry name" value="RIBOSOME BIOGENESIS PROTEIN"/>
    <property type="match status" value="1"/>
</dbReference>
<feature type="region of interest" description="Disordered" evidence="7">
    <location>
        <begin position="342"/>
        <end position="454"/>
    </location>
</feature>
<comment type="function">
    <text evidence="4">Required during maturation of the 40S ribosomal subunit in the nucleolus.</text>
</comment>
<organism evidence="9 10">
    <name type="scientific">Fopius arisanus</name>
    <dbReference type="NCBI Taxonomy" id="64838"/>
    <lineage>
        <taxon>Eukaryota</taxon>
        <taxon>Metazoa</taxon>
        <taxon>Ecdysozoa</taxon>
        <taxon>Arthropoda</taxon>
        <taxon>Hexapoda</taxon>
        <taxon>Insecta</taxon>
        <taxon>Pterygota</taxon>
        <taxon>Neoptera</taxon>
        <taxon>Endopterygota</taxon>
        <taxon>Hymenoptera</taxon>
        <taxon>Apocrita</taxon>
        <taxon>Ichneumonoidea</taxon>
        <taxon>Braconidae</taxon>
        <taxon>Opiinae</taxon>
        <taxon>Fopius</taxon>
    </lineage>
</organism>
<feature type="compositionally biased region" description="Basic residues" evidence="7">
    <location>
        <begin position="377"/>
        <end position="386"/>
    </location>
</feature>
<evidence type="ECO:0000256" key="3">
    <source>
        <dbReference type="ARBA" id="ARBA00023242"/>
    </source>
</evidence>
<evidence type="ECO:0000313" key="10">
    <source>
        <dbReference type="RefSeq" id="XP_011306293.1"/>
    </source>
</evidence>
<protein>
    <recommendedName>
        <fullName evidence="6">Pre-rRNA-processing protein TSR1 homolog</fullName>
    </recommendedName>
</protein>
<dbReference type="Pfam" id="PF08142">
    <property type="entry name" value="AARP2CN"/>
    <property type="match status" value="1"/>
</dbReference>
<feature type="region of interest" description="Disordered" evidence="7">
    <location>
        <begin position="1"/>
        <end position="36"/>
    </location>
</feature>
<dbReference type="GO" id="GO:0000479">
    <property type="term" value="P:endonucleolytic cleavage of tricistronic rRNA transcript (SSU-rRNA, 5.8S rRNA, LSU-rRNA)"/>
    <property type="evidence" value="ECO:0007669"/>
    <property type="project" value="TreeGrafter"/>
</dbReference>
<gene>
    <name evidence="10" type="primary">Tsr1</name>
</gene>
<dbReference type="InterPro" id="IPR030387">
    <property type="entry name" value="G_Bms1/Tsr1_dom"/>
</dbReference>
<dbReference type="SMART" id="SM00785">
    <property type="entry name" value="AARP2CN"/>
    <property type="match status" value="1"/>
</dbReference>
<reference evidence="10" key="1">
    <citation type="submission" date="2025-08" db="UniProtKB">
        <authorList>
            <consortium name="RefSeq"/>
        </authorList>
    </citation>
    <scope>IDENTIFICATION</scope>
    <source>
        <strain evidence="10">USDA-PBARC FA_bdor</strain>
        <tissue evidence="10">Whole organism</tissue>
    </source>
</reference>
<dbReference type="OrthoDB" id="119302at2759"/>
<evidence type="ECO:0000256" key="4">
    <source>
        <dbReference type="ARBA" id="ARBA00037087"/>
    </source>
</evidence>
<dbReference type="SMART" id="SM01362">
    <property type="entry name" value="DUF663"/>
    <property type="match status" value="1"/>
</dbReference>
<dbReference type="InterPro" id="IPR012948">
    <property type="entry name" value="AARP2CN"/>
</dbReference>
<dbReference type="GO" id="GO:0034511">
    <property type="term" value="F:U3 snoRNA binding"/>
    <property type="evidence" value="ECO:0007669"/>
    <property type="project" value="TreeGrafter"/>
</dbReference>
<dbReference type="GeneID" id="105268431"/>
<dbReference type="Pfam" id="PF04950">
    <property type="entry name" value="RIBIOP_C"/>
    <property type="match status" value="1"/>
</dbReference>
<dbReference type="AlphaFoldDB" id="A0A9R1U3M5"/>
<dbReference type="InterPro" id="IPR007034">
    <property type="entry name" value="BMS1_TSR1_C"/>
</dbReference>
<dbReference type="CTD" id="55720"/>
<accession>A0A9R1U3M5</accession>
<evidence type="ECO:0000256" key="6">
    <source>
        <dbReference type="ARBA" id="ARBA00040070"/>
    </source>
</evidence>
<dbReference type="Proteomes" id="UP000694866">
    <property type="component" value="Unplaced"/>
</dbReference>
<sequence>MGTGQETHRAGAFKQTNKAHKTGRHRSKGSISSAVKGKVGVKSLTKRLRKELGKEARRHQSQQLRAKKREEVLVAKRNLGGSLAAPILITIIPLQEDLDVKRVVNNLTGADENAEVAESPQGLTHISIPRFKQRFSLIVPPVGNTFATLDAAKVSTTLLFVTSVALESCGNQKSEAIDSWGEEILEACLAQGLPTTIIAITDLESIPIKKRQDVKQTTQEVFSKWFPEEKIHPLDKPVDALNLLRKAGAQKQRAVAYRNRRPHLIAEKLKFTSSGENTGTLEISGYLRGQPLSVNSLIHIPDFGDFQMTQIDASDDPYPLDKSRKHEDELKMAETRVLEVADPATQESLQSENIPDPMDAEQTWPTEEELAQAQDQKKRKIVKRVPKGTSEYQAAWIPDEDGEPDSNPDSTPSDEEMSIADPQSEDEEDDDQHPNDDDFETMTVSEAPPDHQKYDEEMDFYEEKTSMQKLKESKTDAQFPDEVDTPQDTPARIRFQKYRGLESFRTSPWDPQENLPFDYSRIFQFENFERTRRRILKESYDSDGTRPGWFITLHVKNVPRSIFEAFCALNDRPLIVFGLLPNENKMSLLNVVLKSKIDSSEPIKSKERLIFQCGFRRFSACPIFSQHTNGSKHKFVRYLQPEDTVVASMFAPIIFPPCPVICYKEMKNGSLEVVGRGSVLSADPNRLVIKRAVLSGHPFKVHKRSAVVRFMFFEREDINWFKPIGLRTKYGRRGHIKEPLGTHGHMKCVFDGQLKSQDTILMNLYKRVFPKWTYEPCLITSGASNEENMME</sequence>
<dbReference type="PROSITE" id="PS51714">
    <property type="entry name" value="G_BMS1"/>
    <property type="match status" value="1"/>
</dbReference>
<keyword evidence="9" id="KW-1185">Reference proteome</keyword>
<keyword evidence="2" id="KW-0690">Ribosome biogenesis</keyword>
<proteinExistence type="inferred from homology"/>
<feature type="compositionally biased region" description="Basic residues" evidence="7">
    <location>
        <begin position="17"/>
        <end position="28"/>
    </location>
</feature>